<gene>
    <name evidence="2" type="ORF">WJX73_004189</name>
</gene>
<feature type="chain" id="PRO_5043856007" evidence="1">
    <location>
        <begin position="22"/>
        <end position="88"/>
    </location>
</feature>
<dbReference type="AlphaFoldDB" id="A0AAW1NZ85"/>
<accession>A0AAW1NZ85</accession>
<sequence length="88" mass="9013">MSRLVFVSLSIVATLLTISVAEPLSNSGLDNCAVYLGSTPAGDGTFDQVPGFRAVLVNGYWSLPASGVPEVPGGDVFYAIPADKGKAP</sequence>
<protein>
    <submittedName>
        <fullName evidence="2">Uncharacterized protein</fullName>
    </submittedName>
</protein>
<evidence type="ECO:0000256" key="1">
    <source>
        <dbReference type="SAM" id="SignalP"/>
    </source>
</evidence>
<dbReference type="EMBL" id="JALJOQ010000086">
    <property type="protein sequence ID" value="KAK9799818.1"/>
    <property type="molecule type" value="Genomic_DNA"/>
</dbReference>
<feature type="signal peptide" evidence="1">
    <location>
        <begin position="1"/>
        <end position="21"/>
    </location>
</feature>
<keyword evidence="3" id="KW-1185">Reference proteome</keyword>
<evidence type="ECO:0000313" key="2">
    <source>
        <dbReference type="EMBL" id="KAK9799818.1"/>
    </source>
</evidence>
<organism evidence="2 3">
    <name type="scientific">Symbiochloris irregularis</name>
    <dbReference type="NCBI Taxonomy" id="706552"/>
    <lineage>
        <taxon>Eukaryota</taxon>
        <taxon>Viridiplantae</taxon>
        <taxon>Chlorophyta</taxon>
        <taxon>core chlorophytes</taxon>
        <taxon>Trebouxiophyceae</taxon>
        <taxon>Trebouxiales</taxon>
        <taxon>Trebouxiaceae</taxon>
        <taxon>Symbiochloris</taxon>
    </lineage>
</organism>
<name>A0AAW1NZ85_9CHLO</name>
<comment type="caution">
    <text evidence="2">The sequence shown here is derived from an EMBL/GenBank/DDBJ whole genome shotgun (WGS) entry which is preliminary data.</text>
</comment>
<dbReference type="Proteomes" id="UP001465755">
    <property type="component" value="Unassembled WGS sequence"/>
</dbReference>
<proteinExistence type="predicted"/>
<reference evidence="2 3" key="1">
    <citation type="journal article" date="2024" name="Nat. Commun.">
        <title>Phylogenomics reveals the evolutionary origins of lichenization in chlorophyte algae.</title>
        <authorList>
            <person name="Puginier C."/>
            <person name="Libourel C."/>
            <person name="Otte J."/>
            <person name="Skaloud P."/>
            <person name="Haon M."/>
            <person name="Grisel S."/>
            <person name="Petersen M."/>
            <person name="Berrin J.G."/>
            <person name="Delaux P.M."/>
            <person name="Dal Grande F."/>
            <person name="Keller J."/>
        </authorList>
    </citation>
    <scope>NUCLEOTIDE SEQUENCE [LARGE SCALE GENOMIC DNA]</scope>
    <source>
        <strain evidence="2 3">SAG 2036</strain>
    </source>
</reference>
<evidence type="ECO:0000313" key="3">
    <source>
        <dbReference type="Proteomes" id="UP001465755"/>
    </source>
</evidence>
<keyword evidence="1" id="KW-0732">Signal</keyword>